<evidence type="ECO:0000313" key="2">
    <source>
        <dbReference type="Proteomes" id="UP001244787"/>
    </source>
</evidence>
<organism evidence="1 2">
    <name type="scientific">Aequorivita aurantiaca</name>
    <dbReference type="NCBI Taxonomy" id="3053356"/>
    <lineage>
        <taxon>Bacteria</taxon>
        <taxon>Pseudomonadati</taxon>
        <taxon>Bacteroidota</taxon>
        <taxon>Flavobacteriia</taxon>
        <taxon>Flavobacteriales</taxon>
        <taxon>Flavobacteriaceae</taxon>
        <taxon>Aequorivita</taxon>
    </lineage>
</organism>
<keyword evidence="2" id="KW-1185">Reference proteome</keyword>
<dbReference type="EMBL" id="JAUGQQ010000004">
    <property type="protein sequence ID" value="MDN3724246.1"/>
    <property type="molecule type" value="Genomic_DNA"/>
</dbReference>
<dbReference type="Proteomes" id="UP001244787">
    <property type="component" value="Unassembled WGS sequence"/>
</dbReference>
<evidence type="ECO:0008006" key="3">
    <source>
        <dbReference type="Google" id="ProtNLM"/>
    </source>
</evidence>
<gene>
    <name evidence="1" type="ORF">QRD02_07615</name>
</gene>
<dbReference type="RefSeq" id="WP_290254343.1">
    <property type="nucleotide sequence ID" value="NZ_JAUGQQ010000004.1"/>
</dbReference>
<dbReference type="SUPFAM" id="SSF52540">
    <property type="entry name" value="P-loop containing nucleoside triphosphate hydrolases"/>
    <property type="match status" value="1"/>
</dbReference>
<dbReference type="Gene3D" id="3.40.50.300">
    <property type="entry name" value="P-loop containing nucleotide triphosphate hydrolases"/>
    <property type="match status" value="1"/>
</dbReference>
<reference evidence="1 2" key="1">
    <citation type="submission" date="2023-06" db="EMBL/GenBank/DDBJ databases">
        <authorList>
            <person name="Ye Y.-Q."/>
            <person name="Du Z.-J."/>
        </authorList>
    </citation>
    <scope>NUCLEOTIDE SEQUENCE [LARGE SCALE GENOMIC DNA]</scope>
    <source>
        <strain evidence="1 2">SDUM287046</strain>
    </source>
</reference>
<dbReference type="InterPro" id="IPR027417">
    <property type="entry name" value="P-loop_NTPase"/>
</dbReference>
<accession>A0ABT8DFV9</accession>
<name>A0ABT8DFV9_9FLAO</name>
<evidence type="ECO:0000313" key="1">
    <source>
        <dbReference type="EMBL" id="MDN3724246.1"/>
    </source>
</evidence>
<proteinExistence type="predicted"/>
<protein>
    <recommendedName>
        <fullName evidence="3">Sulfotransferase family protein</fullName>
    </recommendedName>
</protein>
<sequence>MKKPYFPVYTRVGPNPVAVCEKLPVQVFEYPFFNDGAAMQPRSNPKRKELRLQADPIFPNQEFLKLKGFIFHTSHCGSTLLSNMLKSSKQTRIVAETEAINGLLLSAIFYKLDKEEVLRGLTTIVSAYLQPLGNAKNVIFKLTSWNIFFIELFQKAYPNVPWIFIERNSADVVKSLLKNGRGFVEWWYHPTDLLQKYFLGKNPQPETFDAYLFEMVEAHKAAAQKGNSSNKLALEYPDFINEFESRVLLHFNLNFTNTELEVALEKTKFDAKSIEKSEFLKDEETV</sequence>
<comment type="caution">
    <text evidence="1">The sequence shown here is derived from an EMBL/GenBank/DDBJ whole genome shotgun (WGS) entry which is preliminary data.</text>
</comment>